<feature type="non-terminal residue" evidence="1">
    <location>
        <position position="1"/>
    </location>
</feature>
<dbReference type="Proteomes" id="UP000585609">
    <property type="component" value="Unassembled WGS sequence"/>
</dbReference>
<dbReference type="AlphaFoldDB" id="A0A6V8NXE7"/>
<evidence type="ECO:0000313" key="2">
    <source>
        <dbReference type="Proteomes" id="UP000585609"/>
    </source>
</evidence>
<comment type="caution">
    <text evidence="1">The sequence shown here is derived from an EMBL/GenBank/DDBJ whole genome shotgun (WGS) entry which is preliminary data.</text>
</comment>
<proteinExistence type="predicted"/>
<protein>
    <submittedName>
        <fullName evidence="1">Uncharacterized protein</fullName>
    </submittedName>
</protein>
<sequence>HRSSLSDQIGERFWGVEDLLPGTIAIAMFPDDAITDQDLIVLAEGVLKKCMEEGCNRFRSVRD</sequence>
<organism evidence="1 2">
    <name type="scientific">Candidatus Hakubella thermalkaliphila</name>
    <dbReference type="NCBI Taxonomy" id="2754717"/>
    <lineage>
        <taxon>Bacteria</taxon>
        <taxon>Bacillati</taxon>
        <taxon>Actinomycetota</taxon>
        <taxon>Actinomycetota incertae sedis</taxon>
        <taxon>Candidatus Hakubellales</taxon>
        <taxon>Candidatus Hakubellaceae</taxon>
        <taxon>Candidatus Hakubella</taxon>
    </lineage>
</organism>
<reference evidence="1 2" key="1">
    <citation type="journal article" date="2020" name="Front. Microbiol.">
        <title>Single-cell genomics of novel Actinobacteria with the Wood-Ljungdahl pathway discovered in a serpentinizing system.</title>
        <authorList>
            <person name="Merino N."/>
            <person name="Kawai M."/>
            <person name="Boyd E.S."/>
            <person name="Colman D.R."/>
            <person name="McGlynn S.E."/>
            <person name="Nealson K.H."/>
            <person name="Kurokawa K."/>
            <person name="Hongoh Y."/>
        </authorList>
    </citation>
    <scope>NUCLEOTIDE SEQUENCE [LARGE SCALE GENOMIC DNA]</scope>
    <source>
        <strain evidence="1 2">S09_30</strain>
    </source>
</reference>
<evidence type="ECO:0000313" key="1">
    <source>
        <dbReference type="EMBL" id="GFP23921.1"/>
    </source>
</evidence>
<gene>
    <name evidence="1" type="ORF">HKBW3S09_01387</name>
</gene>
<name>A0A6V8NXE7_9ACTN</name>
<dbReference type="EMBL" id="BLRW01000252">
    <property type="protein sequence ID" value="GFP23921.1"/>
    <property type="molecule type" value="Genomic_DNA"/>
</dbReference>
<accession>A0A6V8NXE7</accession>